<protein>
    <submittedName>
        <fullName evidence="1">Uncharacterized protein</fullName>
    </submittedName>
</protein>
<dbReference type="GO" id="GO:0000724">
    <property type="term" value="P:double-strand break repair via homologous recombination"/>
    <property type="evidence" value="ECO:0007669"/>
    <property type="project" value="TreeGrafter"/>
</dbReference>
<dbReference type="GO" id="GO:0003697">
    <property type="term" value="F:single-stranded DNA binding"/>
    <property type="evidence" value="ECO:0007669"/>
    <property type="project" value="TreeGrafter"/>
</dbReference>
<evidence type="ECO:0000313" key="1">
    <source>
        <dbReference type="EMBL" id="CAH2009125.1"/>
    </source>
</evidence>
<dbReference type="Proteomes" id="UP001152888">
    <property type="component" value="Unassembled WGS sequence"/>
</dbReference>
<name>A0A9P0M539_ACAOB</name>
<dbReference type="EMBL" id="CAKOFQ010007858">
    <property type="protein sequence ID" value="CAH2009125.1"/>
    <property type="molecule type" value="Genomic_DNA"/>
</dbReference>
<reference evidence="1" key="1">
    <citation type="submission" date="2022-03" db="EMBL/GenBank/DDBJ databases">
        <authorList>
            <person name="Sayadi A."/>
        </authorList>
    </citation>
    <scope>NUCLEOTIDE SEQUENCE</scope>
</reference>
<dbReference type="PANTHER" id="PTHR28653:SF1">
    <property type="entry name" value="ATPASE SWSAP1"/>
    <property type="match status" value="1"/>
</dbReference>
<sequence length="176" mass="20462">MDAENLISVLHLNENPEYILFKIALLFAEQSLQVWFISPKPFENIPVNIVQIDKEILQQITFLYLKDFKDLITELNGIHLWHKAPNIIILSHFKTYLEALDKNSSFFAAFILASVLDGAAVSTKRNKKKTLVLICLEDITNLDQFQIIFDMYFSHFIPKMDQDNIVDTIVKLYINQ</sequence>
<gene>
    <name evidence="1" type="ORF">ACAOBT_LOCUS30638</name>
</gene>
<dbReference type="GO" id="GO:0097196">
    <property type="term" value="C:Shu complex"/>
    <property type="evidence" value="ECO:0007669"/>
    <property type="project" value="TreeGrafter"/>
</dbReference>
<dbReference type="AlphaFoldDB" id="A0A9P0M539"/>
<accession>A0A9P0M539</accession>
<evidence type="ECO:0000313" key="2">
    <source>
        <dbReference type="Proteomes" id="UP001152888"/>
    </source>
</evidence>
<comment type="caution">
    <text evidence="1">The sequence shown here is derived from an EMBL/GenBank/DDBJ whole genome shotgun (WGS) entry which is preliminary data.</text>
</comment>
<keyword evidence="2" id="KW-1185">Reference proteome</keyword>
<organism evidence="1 2">
    <name type="scientific">Acanthoscelides obtectus</name>
    <name type="common">Bean weevil</name>
    <name type="synonym">Bruchus obtectus</name>
    <dbReference type="NCBI Taxonomy" id="200917"/>
    <lineage>
        <taxon>Eukaryota</taxon>
        <taxon>Metazoa</taxon>
        <taxon>Ecdysozoa</taxon>
        <taxon>Arthropoda</taxon>
        <taxon>Hexapoda</taxon>
        <taxon>Insecta</taxon>
        <taxon>Pterygota</taxon>
        <taxon>Neoptera</taxon>
        <taxon>Endopterygota</taxon>
        <taxon>Coleoptera</taxon>
        <taxon>Polyphaga</taxon>
        <taxon>Cucujiformia</taxon>
        <taxon>Chrysomeloidea</taxon>
        <taxon>Chrysomelidae</taxon>
        <taxon>Bruchinae</taxon>
        <taxon>Bruchini</taxon>
        <taxon>Acanthoscelides</taxon>
    </lineage>
</organism>
<proteinExistence type="predicted"/>
<dbReference type="PANTHER" id="PTHR28653">
    <property type="match status" value="1"/>
</dbReference>
<dbReference type="OrthoDB" id="67296at2759"/>